<evidence type="ECO:0000313" key="2">
    <source>
        <dbReference type="EMBL" id="MBB6542537.1"/>
    </source>
</evidence>
<dbReference type="InterPro" id="IPR027463">
    <property type="entry name" value="AcrB_DN_DC_subdom"/>
</dbReference>
<dbReference type="Pfam" id="PF00873">
    <property type="entry name" value="ACR_tran"/>
    <property type="match status" value="1"/>
</dbReference>
<dbReference type="Gene3D" id="3.30.70.1440">
    <property type="entry name" value="Multidrug efflux transporter AcrB pore domain"/>
    <property type="match status" value="1"/>
</dbReference>
<protein>
    <submittedName>
        <fullName evidence="2">Multidrug efflux pump subunit AcrB</fullName>
    </submittedName>
</protein>
<dbReference type="PANTHER" id="PTHR32063:SF18">
    <property type="entry name" value="CATION EFFLUX SYSTEM PROTEIN"/>
    <property type="match status" value="1"/>
</dbReference>
<dbReference type="RefSeq" id="WP_184423315.1">
    <property type="nucleotide sequence ID" value="NZ_AP027362.1"/>
</dbReference>
<evidence type="ECO:0000313" key="3">
    <source>
        <dbReference type="Proteomes" id="UP000537141"/>
    </source>
</evidence>
<feature type="transmembrane region" description="Helical" evidence="1">
    <location>
        <begin position="462"/>
        <end position="483"/>
    </location>
</feature>
<feature type="transmembrane region" description="Helical" evidence="1">
    <location>
        <begin position="877"/>
        <end position="897"/>
    </location>
</feature>
<dbReference type="PRINTS" id="PR00702">
    <property type="entry name" value="ACRIFLAVINRP"/>
</dbReference>
<keyword evidence="1" id="KW-0812">Transmembrane</keyword>
<dbReference type="SUPFAM" id="SSF82866">
    <property type="entry name" value="Multidrug efflux transporter AcrB transmembrane domain"/>
    <property type="match status" value="2"/>
</dbReference>
<reference evidence="2 3" key="1">
    <citation type="submission" date="2020-08" db="EMBL/GenBank/DDBJ databases">
        <title>Genomic Encyclopedia of Type Strains, Phase IV (KMG-IV): sequencing the most valuable type-strain genomes for metagenomic binning, comparative biology and taxonomic classification.</title>
        <authorList>
            <person name="Goeker M."/>
        </authorList>
    </citation>
    <scope>NUCLEOTIDE SEQUENCE [LARGE SCALE GENOMIC DNA]</scope>
    <source>
        <strain evidence="2 3">DSM 26287</strain>
    </source>
</reference>
<comment type="caution">
    <text evidence="2">The sequence shown here is derived from an EMBL/GenBank/DDBJ whole genome shotgun (WGS) entry which is preliminary data.</text>
</comment>
<feature type="transmembrane region" description="Helical" evidence="1">
    <location>
        <begin position="332"/>
        <end position="351"/>
    </location>
</feature>
<dbReference type="GO" id="GO:0042910">
    <property type="term" value="F:xenobiotic transmembrane transporter activity"/>
    <property type="evidence" value="ECO:0007669"/>
    <property type="project" value="TreeGrafter"/>
</dbReference>
<feature type="transmembrane region" description="Helical" evidence="1">
    <location>
        <begin position="356"/>
        <end position="374"/>
    </location>
</feature>
<feature type="transmembrane region" description="Helical" evidence="1">
    <location>
        <begin position="386"/>
        <end position="407"/>
    </location>
</feature>
<dbReference type="PANTHER" id="PTHR32063">
    <property type="match status" value="1"/>
</dbReference>
<dbReference type="Gene3D" id="1.20.1640.10">
    <property type="entry name" value="Multidrug efflux transporter AcrB transmembrane domain"/>
    <property type="match status" value="2"/>
</dbReference>
<feature type="transmembrane region" description="Helical" evidence="1">
    <location>
        <begin position="12"/>
        <end position="30"/>
    </location>
</feature>
<dbReference type="GO" id="GO:0005886">
    <property type="term" value="C:plasma membrane"/>
    <property type="evidence" value="ECO:0007669"/>
    <property type="project" value="TreeGrafter"/>
</dbReference>
<dbReference type="Gene3D" id="3.30.70.1430">
    <property type="entry name" value="Multidrug efflux transporter AcrB pore domain"/>
    <property type="match status" value="2"/>
</dbReference>
<dbReference type="Gene3D" id="3.30.2090.10">
    <property type="entry name" value="Multidrug efflux transporter AcrB TolC docking domain, DN and DC subdomains"/>
    <property type="match status" value="2"/>
</dbReference>
<accession>A0A7X0TSU5</accession>
<feature type="transmembrane region" description="Helical" evidence="1">
    <location>
        <begin position="903"/>
        <end position="924"/>
    </location>
</feature>
<dbReference type="SUPFAM" id="SSF82714">
    <property type="entry name" value="Multidrug efflux transporter AcrB TolC docking domain, DN and DC subdomains"/>
    <property type="match status" value="2"/>
</dbReference>
<dbReference type="SUPFAM" id="SSF82693">
    <property type="entry name" value="Multidrug efflux transporter AcrB pore domain, PN1, PN2, PC1 and PC2 subdomains"/>
    <property type="match status" value="3"/>
</dbReference>
<gene>
    <name evidence="2" type="ORF">HNQ55_001036</name>
</gene>
<proteinExistence type="predicted"/>
<feature type="transmembrane region" description="Helical" evidence="1">
    <location>
        <begin position="522"/>
        <end position="546"/>
    </location>
</feature>
<feature type="transmembrane region" description="Helical" evidence="1">
    <location>
        <begin position="945"/>
        <end position="968"/>
    </location>
</feature>
<evidence type="ECO:0000256" key="1">
    <source>
        <dbReference type="SAM" id="Phobius"/>
    </source>
</evidence>
<keyword evidence="1" id="KW-0472">Membrane</keyword>
<keyword evidence="1" id="KW-1133">Transmembrane helix</keyword>
<keyword evidence="3" id="KW-1185">Reference proteome</keyword>
<dbReference type="EMBL" id="JACHHU010000006">
    <property type="protein sequence ID" value="MBB6542537.1"/>
    <property type="molecule type" value="Genomic_DNA"/>
</dbReference>
<sequence length="1006" mass="110947">MNLPRLAINNAQFTLIIAALLVLVGIVSYFNMPRSEDPQFDLPITLIEVVYPGASPSDIESLVVNPIEQEIASIENILKIESQIKNGGTRITVEFIYGVDPEASFNKVKQAISSIKPSLPDGIQQLAVFKATPTSVAIMQIALWSEPHDYKSMEFHSKQLEKRIEALNGVMQADILGYPQQIVAVDVNLALLQNYNIAITEISNILKGRSLNITPGFVDAGNRRFNVASSGSFEALAEISETVISANANSVLRLKDIATIHLTDREPNYLAYYQHKPVIFITVQQREGTNIFELTKNVEAEIARFQQSLPNDIKLETLFKQADSVEVRVDGFFANLWQGLIIVGLMSLLFLGFREAAVVVAAIPLSFLIAIGWLDFASFGLQQMSIVGLIIALGLLVDNAIVVTESIHREKKKGNNLAQACANGTSNVGLAITSGTITTMFAFLPMLLMASNTGDFLRSMPVTVVLVLFASLLIALTVTPLLASKFLTHKESKIKAFQHYLNLFADNIYSQFLTKLMRFKTLLIIVFIGALLVMFSLFSHVGVSLFPKAEKPMLLIDVEAPVNSSLNFTEQVMQEIAQDLTTKPLVQNIALNVGNANPRIYYNEMPKRGVARYGQILVVLKDYQSDQVDQLVNQLRNQYKHWSKAEVSIKEFTQGPVTDQPITFRLMSESLADLHKVAADLTEKMQNTAGVINIENPIGVPNTEVSLSINYEKAGLYQIDINNLDNTVKAVLSGENVGLFNDVNGESYPVVVRRNQFDLDSLNDIYIKNKLGHSIPLNQVTEIKLQQGQTDFFHYQKLRMAKVSADVDQGYSINELTLNLVSYLNEYKLPQGMYFMLGGEEESRQESFSGLFQILMITAVGIFAVLVLQFKSILQPLIIFTSIPFALAGSVIGLYLTGLSFSIMAFIGLISLFGIVVNNAIILIDTANTNLKKKQEKQQAIVNAAATRFTPILLTTLTTIGGLLPLTIYGGGLWQPLGVVIISGLCVSAIASFLLVPILTLIFTKK</sequence>
<dbReference type="InterPro" id="IPR001036">
    <property type="entry name" value="Acrflvin-R"/>
</dbReference>
<organism evidence="2 3">
    <name type="scientific">Thalassotalea piscium</name>
    <dbReference type="NCBI Taxonomy" id="1230533"/>
    <lineage>
        <taxon>Bacteria</taxon>
        <taxon>Pseudomonadati</taxon>
        <taxon>Pseudomonadota</taxon>
        <taxon>Gammaproteobacteria</taxon>
        <taxon>Alteromonadales</taxon>
        <taxon>Colwelliaceae</taxon>
        <taxon>Thalassotalea</taxon>
    </lineage>
</organism>
<dbReference type="Proteomes" id="UP000537141">
    <property type="component" value="Unassembled WGS sequence"/>
</dbReference>
<dbReference type="Gene3D" id="3.30.70.1320">
    <property type="entry name" value="Multidrug efflux transporter AcrB pore domain like"/>
    <property type="match status" value="1"/>
</dbReference>
<feature type="transmembrane region" description="Helical" evidence="1">
    <location>
        <begin position="428"/>
        <end position="450"/>
    </location>
</feature>
<feature type="transmembrane region" description="Helical" evidence="1">
    <location>
        <begin position="980"/>
        <end position="1003"/>
    </location>
</feature>
<dbReference type="AlphaFoldDB" id="A0A7X0TSU5"/>
<feature type="transmembrane region" description="Helical" evidence="1">
    <location>
        <begin position="850"/>
        <end position="870"/>
    </location>
</feature>
<name>A0A7X0TSU5_9GAMM</name>